<evidence type="ECO:0000313" key="1">
    <source>
        <dbReference type="EMBL" id="KAJ8704809.1"/>
    </source>
</evidence>
<dbReference type="Proteomes" id="UP001231649">
    <property type="component" value="Chromosome 30"/>
</dbReference>
<gene>
    <name evidence="1" type="ORF">PYW08_012129</name>
</gene>
<proteinExistence type="predicted"/>
<name>A0ACC2Q4D3_9NEOP</name>
<dbReference type="EMBL" id="CM056806">
    <property type="protein sequence ID" value="KAJ8704809.1"/>
    <property type="molecule type" value="Genomic_DNA"/>
</dbReference>
<evidence type="ECO:0000313" key="2">
    <source>
        <dbReference type="Proteomes" id="UP001231649"/>
    </source>
</evidence>
<comment type="caution">
    <text evidence="1">The sequence shown here is derived from an EMBL/GenBank/DDBJ whole genome shotgun (WGS) entry which is preliminary data.</text>
</comment>
<protein>
    <submittedName>
        <fullName evidence="1">Uncharacterized protein</fullName>
    </submittedName>
</protein>
<reference evidence="1" key="1">
    <citation type="submission" date="2023-03" db="EMBL/GenBank/DDBJ databases">
        <title>Chromosome-level genomes of two armyworms, Mythimna separata and Mythimna loreyi, provide insights into the biosynthesis and reception of sex pheromones.</title>
        <authorList>
            <person name="Zhao H."/>
        </authorList>
    </citation>
    <scope>NUCLEOTIDE SEQUENCE</scope>
    <source>
        <strain evidence="1">BeijingLab</strain>
    </source>
</reference>
<organism evidence="1 2">
    <name type="scientific">Mythimna loreyi</name>
    <dbReference type="NCBI Taxonomy" id="667449"/>
    <lineage>
        <taxon>Eukaryota</taxon>
        <taxon>Metazoa</taxon>
        <taxon>Ecdysozoa</taxon>
        <taxon>Arthropoda</taxon>
        <taxon>Hexapoda</taxon>
        <taxon>Insecta</taxon>
        <taxon>Pterygota</taxon>
        <taxon>Neoptera</taxon>
        <taxon>Endopterygota</taxon>
        <taxon>Lepidoptera</taxon>
        <taxon>Glossata</taxon>
        <taxon>Ditrysia</taxon>
        <taxon>Noctuoidea</taxon>
        <taxon>Noctuidae</taxon>
        <taxon>Noctuinae</taxon>
        <taxon>Hadenini</taxon>
        <taxon>Mythimna</taxon>
    </lineage>
</organism>
<keyword evidence="2" id="KW-1185">Reference proteome</keyword>
<accession>A0ACC2Q4D3</accession>
<sequence>MLWIYKLAIFFGSVLQCGSGYNSVIRIGFIFLNIFLEAQATIDYPYYPYQQYHAITPRMWRQLWVPMIIPTLLMKTNGNDSNRTDTVFLRYGGHAEANGGYRDQTTTIKTTEKPTTTTTTTVETTPSTTTKVYEEEATESVVFVPNNPPPDLKDEEDYLYDGHGLRIKDVMSMKTVHDAMNKDFHAEKKDDTPAEDIVFITGKNHDFEKPPPEEKPRRRNNNNNNYNNYYRRDEIEDVVTEKPKLNCKNLNCNNTINSVCGEKFVENNWKTRLFMNDCYFRKVNCGFKYEVNRYKQVELTRCKNHRAHYETPFSFKPRPYAYDKPEAKPKETRRSSSSRRSMAKNLDGAFCSHPCPVTCTDDYDPQCAVSGTGQKRMFLNHCKLDLNSCFYGVVWHKKPLSDCVGGRKADMRQNRGFIGWMQRVGIVDKSGRLVLE</sequence>